<dbReference type="EMBL" id="MFFM01000014">
    <property type="protein sequence ID" value="OGF13643.1"/>
    <property type="molecule type" value="Genomic_DNA"/>
</dbReference>
<dbReference type="Gene3D" id="2.30.110.10">
    <property type="entry name" value="Electron Transport, Fmn-binding Protein, Chain A"/>
    <property type="match status" value="1"/>
</dbReference>
<comment type="similarity">
    <text evidence="1">Belongs to the flavoredoxin family.</text>
</comment>
<dbReference type="Pfam" id="PF01613">
    <property type="entry name" value="Flavin_Reduct"/>
    <property type="match status" value="1"/>
</dbReference>
<evidence type="ECO:0000256" key="1">
    <source>
        <dbReference type="ARBA" id="ARBA00038054"/>
    </source>
</evidence>
<reference evidence="3 4" key="1">
    <citation type="journal article" date="2016" name="Nat. Commun.">
        <title>Thousands of microbial genomes shed light on interconnected biogeochemical processes in an aquifer system.</title>
        <authorList>
            <person name="Anantharaman K."/>
            <person name="Brown C.T."/>
            <person name="Hug L.A."/>
            <person name="Sharon I."/>
            <person name="Castelle C.J."/>
            <person name="Probst A.J."/>
            <person name="Thomas B.C."/>
            <person name="Singh A."/>
            <person name="Wilkins M.J."/>
            <person name="Karaoz U."/>
            <person name="Brodie E.L."/>
            <person name="Williams K.H."/>
            <person name="Hubbard S.S."/>
            <person name="Banfield J.F."/>
        </authorList>
    </citation>
    <scope>NUCLEOTIDE SEQUENCE [LARGE SCALE GENOMIC DNA]</scope>
</reference>
<dbReference type="PANTHER" id="PTHR43567:SF5">
    <property type="entry name" value="HYPOTHETICAL CYTOSOLIC PROTEIN"/>
    <property type="match status" value="1"/>
</dbReference>
<accession>A0A1F5RHL9</accession>
<evidence type="ECO:0000259" key="2">
    <source>
        <dbReference type="Pfam" id="PF01613"/>
    </source>
</evidence>
<feature type="domain" description="Flavin reductase like" evidence="2">
    <location>
        <begin position="25"/>
        <end position="167"/>
    </location>
</feature>
<gene>
    <name evidence="3" type="ORF">A2024_10915</name>
</gene>
<dbReference type="GO" id="GO:0010181">
    <property type="term" value="F:FMN binding"/>
    <property type="evidence" value="ECO:0007669"/>
    <property type="project" value="InterPro"/>
</dbReference>
<dbReference type="InterPro" id="IPR052174">
    <property type="entry name" value="Flavoredoxin"/>
</dbReference>
<comment type="caution">
    <text evidence="3">The sequence shown here is derived from an EMBL/GenBank/DDBJ whole genome shotgun (WGS) entry which is preliminary data.</text>
</comment>
<dbReference type="GO" id="GO:0016646">
    <property type="term" value="F:oxidoreductase activity, acting on the CH-NH group of donors, NAD or NADP as acceptor"/>
    <property type="evidence" value="ECO:0007669"/>
    <property type="project" value="UniProtKB-ARBA"/>
</dbReference>
<dbReference type="SUPFAM" id="SSF50475">
    <property type="entry name" value="FMN-binding split barrel"/>
    <property type="match status" value="1"/>
</dbReference>
<dbReference type="AlphaFoldDB" id="A0A1F5RHL9"/>
<name>A0A1F5RHL9_9BACT</name>
<protein>
    <submittedName>
        <fullName evidence="3">Flavin reductase</fullName>
    </submittedName>
</protein>
<evidence type="ECO:0000313" key="3">
    <source>
        <dbReference type="EMBL" id="OGF13643.1"/>
    </source>
</evidence>
<evidence type="ECO:0000313" key="4">
    <source>
        <dbReference type="Proteomes" id="UP000177230"/>
    </source>
</evidence>
<dbReference type="InterPro" id="IPR012349">
    <property type="entry name" value="Split_barrel_FMN-bd"/>
</dbReference>
<dbReference type="PANTHER" id="PTHR43567">
    <property type="entry name" value="FLAVOREDOXIN-RELATED-RELATED"/>
    <property type="match status" value="1"/>
</dbReference>
<dbReference type="Proteomes" id="UP000177230">
    <property type="component" value="Unassembled WGS sequence"/>
</dbReference>
<proteinExistence type="inferred from homology"/>
<organism evidence="3 4">
    <name type="scientific">Candidatus Edwardsbacteria bacterium GWF2_54_11</name>
    <dbReference type="NCBI Taxonomy" id="1817851"/>
    <lineage>
        <taxon>Bacteria</taxon>
        <taxon>Candidatus Edwardsiibacteriota</taxon>
    </lineage>
</organism>
<sequence>MASQFKNIDPEQIGDNAFKLINKDWMLITAGKAGSFNTMTASWGGLGILWHKPVAFCFVRPNRHTYGFMEREQYYSLSVYPEKYRKVLELCGTKSGRNIDKVKETGLTPLSGVTGAVYYEQARLVLECRKIYYHDIDPQKFLDPEIHKNYPIKDYHRMYVGEVLNCLVK</sequence>
<dbReference type="InterPro" id="IPR002563">
    <property type="entry name" value="Flavin_Rdtase-like_dom"/>
</dbReference>